<evidence type="ECO:0000313" key="2">
    <source>
        <dbReference type="Proteomes" id="UP000240638"/>
    </source>
</evidence>
<proteinExistence type="predicted"/>
<gene>
    <name evidence="1" type="ORF">C9I57_20790</name>
</gene>
<comment type="caution">
    <text evidence="1">The sequence shown here is derived from an EMBL/GenBank/DDBJ whole genome shotgun (WGS) entry which is preliminary data.</text>
</comment>
<reference evidence="1 2" key="1">
    <citation type="submission" date="2018-03" db="EMBL/GenBank/DDBJ databases">
        <title>Whole genome analyses suggest that Burkholderia sensu lato contains two further novel genera in the rhizoxinica-symbiotica group Mycetohabitans gen. nov., and Trinickia gen. nov.: implications for the evolution of diazotrophy and nodulation in the Burkholderiaceae.</title>
        <authorList>
            <person name="Estrada De Los Santos P."/>
            <person name="Palmer M."/>
            <person name="Chavez-Ramirez B."/>
            <person name="Steenkamp E.T."/>
            <person name="Hirsch A.M."/>
            <person name="Manyaka P."/>
            <person name="Maluk M."/>
            <person name="Lafos M."/>
            <person name="Crook M."/>
            <person name="Gross E."/>
            <person name="Simon M.F."/>
            <person name="Bueno Dos Reis Junior F."/>
            <person name="Poole P.S."/>
            <person name="Venter S.N."/>
            <person name="James E.K."/>
        </authorList>
    </citation>
    <scope>NUCLEOTIDE SEQUENCE [LARGE SCALE GENOMIC DNA]</scope>
    <source>
        <strain evidence="1 2">JPY-366</strain>
    </source>
</reference>
<dbReference type="RefSeq" id="WP_107152515.1">
    <property type="nucleotide sequence ID" value="NZ_PYUC01000010.1"/>
</dbReference>
<accession>A0A2T3XQX6</accession>
<name>A0A2T3XQX6_9BURK</name>
<organism evidence="1 2">
    <name type="scientific">Trinickia symbiotica</name>
    <dbReference type="NCBI Taxonomy" id="863227"/>
    <lineage>
        <taxon>Bacteria</taxon>
        <taxon>Pseudomonadati</taxon>
        <taxon>Pseudomonadota</taxon>
        <taxon>Betaproteobacteria</taxon>
        <taxon>Burkholderiales</taxon>
        <taxon>Burkholderiaceae</taxon>
        <taxon>Trinickia</taxon>
    </lineage>
</organism>
<dbReference type="AlphaFoldDB" id="A0A2T3XQX6"/>
<evidence type="ECO:0000313" key="1">
    <source>
        <dbReference type="EMBL" id="PTB18930.1"/>
    </source>
</evidence>
<dbReference type="Proteomes" id="UP000240638">
    <property type="component" value="Unassembled WGS sequence"/>
</dbReference>
<protein>
    <submittedName>
        <fullName evidence="1">UDP-glucose 4-epimerase</fullName>
    </submittedName>
</protein>
<sequence>MTMSGKVSDSDWAVSARVDQVPGGFTCAIEVEHNDETRKFAHQFKHHRVFETEREAVLDGLREGLVWIERKMAHSILCSGEG</sequence>
<dbReference type="EMBL" id="PYUC01000010">
    <property type="protein sequence ID" value="PTB18930.1"/>
    <property type="molecule type" value="Genomic_DNA"/>
</dbReference>